<feature type="region of interest" description="Disordered" evidence="1">
    <location>
        <begin position="104"/>
        <end position="125"/>
    </location>
</feature>
<dbReference type="Gene3D" id="4.10.240.10">
    <property type="entry name" value="Zn(2)-C6 fungal-type DNA-binding domain"/>
    <property type="match status" value="1"/>
</dbReference>
<keyword evidence="4" id="KW-1185">Reference proteome</keyword>
<dbReference type="GO" id="GO:0000981">
    <property type="term" value="F:DNA-binding transcription factor activity, RNA polymerase II-specific"/>
    <property type="evidence" value="ECO:0007669"/>
    <property type="project" value="InterPro"/>
</dbReference>
<evidence type="ECO:0000313" key="3">
    <source>
        <dbReference type="EMBL" id="KAF0437354.1"/>
    </source>
</evidence>
<dbReference type="SUPFAM" id="SSF57701">
    <property type="entry name" value="Zn2/Cys6 DNA-binding domain"/>
    <property type="match status" value="1"/>
</dbReference>
<dbReference type="PROSITE" id="PS50048">
    <property type="entry name" value="ZN2_CY6_FUNGAL_2"/>
    <property type="match status" value="1"/>
</dbReference>
<evidence type="ECO:0000259" key="2">
    <source>
        <dbReference type="PROSITE" id="PS50048"/>
    </source>
</evidence>
<sequence length="125" mass="14066">MSQSNRPQRSRTNATQACTECQSRHRRCERLSERNACTHCRNYGRRCVIIFGKKRGRKPKLLVPSFGTTEIFIDQELFFETTETFLVQGQTLDDLNTALIYSCEPSSSSSSSSSTSTSSSFSSAF</sequence>
<dbReference type="InterPro" id="IPR036864">
    <property type="entry name" value="Zn2-C6_fun-type_DNA-bd_sf"/>
</dbReference>
<name>A0A8H4A7N8_GIGMA</name>
<comment type="caution">
    <text evidence="3">The sequence shown here is derived from an EMBL/GenBank/DDBJ whole genome shotgun (WGS) entry which is preliminary data.</text>
</comment>
<feature type="compositionally biased region" description="Low complexity" evidence="1">
    <location>
        <begin position="106"/>
        <end position="125"/>
    </location>
</feature>
<reference evidence="3 4" key="1">
    <citation type="journal article" date="2019" name="Environ. Microbiol.">
        <title>At the nexus of three kingdoms: the genome of the mycorrhizal fungus Gigaspora margarita provides insights into plant, endobacterial and fungal interactions.</title>
        <authorList>
            <person name="Venice F."/>
            <person name="Ghignone S."/>
            <person name="Salvioli di Fossalunga A."/>
            <person name="Amselem J."/>
            <person name="Novero M."/>
            <person name="Xianan X."/>
            <person name="Sedzielewska Toro K."/>
            <person name="Morin E."/>
            <person name="Lipzen A."/>
            <person name="Grigoriev I.V."/>
            <person name="Henrissat B."/>
            <person name="Martin F.M."/>
            <person name="Bonfante P."/>
        </authorList>
    </citation>
    <scope>NUCLEOTIDE SEQUENCE [LARGE SCALE GENOMIC DNA]</scope>
    <source>
        <strain evidence="3 4">BEG34</strain>
    </source>
</reference>
<dbReference type="GO" id="GO:0008270">
    <property type="term" value="F:zinc ion binding"/>
    <property type="evidence" value="ECO:0007669"/>
    <property type="project" value="InterPro"/>
</dbReference>
<accession>A0A8H4A7N8</accession>
<organism evidence="3 4">
    <name type="scientific">Gigaspora margarita</name>
    <dbReference type="NCBI Taxonomy" id="4874"/>
    <lineage>
        <taxon>Eukaryota</taxon>
        <taxon>Fungi</taxon>
        <taxon>Fungi incertae sedis</taxon>
        <taxon>Mucoromycota</taxon>
        <taxon>Glomeromycotina</taxon>
        <taxon>Glomeromycetes</taxon>
        <taxon>Diversisporales</taxon>
        <taxon>Gigasporaceae</taxon>
        <taxon>Gigaspora</taxon>
    </lineage>
</organism>
<gene>
    <name evidence="3" type="ORF">F8M41_004453</name>
</gene>
<evidence type="ECO:0000256" key="1">
    <source>
        <dbReference type="SAM" id="MobiDB-lite"/>
    </source>
</evidence>
<dbReference type="SMART" id="SM00066">
    <property type="entry name" value="GAL4"/>
    <property type="match status" value="1"/>
</dbReference>
<dbReference type="EMBL" id="WTPW01001402">
    <property type="protein sequence ID" value="KAF0437354.1"/>
    <property type="molecule type" value="Genomic_DNA"/>
</dbReference>
<protein>
    <recommendedName>
        <fullName evidence="2">Zn(2)-C6 fungal-type domain-containing protein</fullName>
    </recommendedName>
</protein>
<dbReference type="OrthoDB" id="2423024at2759"/>
<dbReference type="Proteomes" id="UP000439903">
    <property type="component" value="Unassembled WGS sequence"/>
</dbReference>
<feature type="domain" description="Zn(2)-C6 fungal-type" evidence="2">
    <location>
        <begin position="17"/>
        <end position="49"/>
    </location>
</feature>
<dbReference type="InterPro" id="IPR001138">
    <property type="entry name" value="Zn2Cys6_DnaBD"/>
</dbReference>
<evidence type="ECO:0000313" key="4">
    <source>
        <dbReference type="Proteomes" id="UP000439903"/>
    </source>
</evidence>
<proteinExistence type="predicted"/>
<dbReference type="AlphaFoldDB" id="A0A8H4A7N8"/>